<gene>
    <name evidence="10" type="ORF">SAMN05216269_10194</name>
</gene>
<dbReference type="GO" id="GO:0030246">
    <property type="term" value="F:carbohydrate binding"/>
    <property type="evidence" value="ECO:0007669"/>
    <property type="project" value="UniProtKB-KW"/>
</dbReference>
<sequence length="2101" mass="220713">MQQNYFTKNYNKNNLSFDTAPSKKKRGNIFKKKSLKLYFILAIMIPFGSNVNGQTTTVTSPPGPGTWSMTLPCDVTSIQVQAWGGGGGGYGDNTNDGAVGHGGGGGGYTIGTIAVTPGQVITVIVGAAGTAGSTNGGAGGASSYSIFTANGGGGGTLTAGGSGGTASGGTSNFTGFIGGTGSGSTGGSGGNAGSAGGSGGAGGTIGGNGGNGSNPGGGGGSSGDRSGNSRTGGSGGEGRITITYTSNLKTYCNSSFSTVGPITNVTFAGINKTSSASINGTPGSEIFCDDGSVVQGSTTNSISIQGNTNGNSLNNIRVYIDWDQNGVFGNLSNEIIDLPTITNSNGSDGKLSSGNITVPSGAILGKTRLRVIKSNNSITNPCGSYSSGQSEDYVLDVTSSTTPTITSLGSTSGCVGTSITINGTNLAGATASDVKIGGTAVSSITSNSGTVLVAVIGSGTTGTVMVTTTNGTASSSASFTVNQSPTINAGPVLTAICKGGTSTALGGSFGGAATSAIWSDGGIGGVFANNTGTTPNSATWTPPTTYTGTATLTLTSSGGSCGTTSASKTQVVNTPPTTATVGSNQNINGSLTSTSLGGNTPTSGSGSWTKISGPGTVTFSASSSGTSTATVSLIGTYVFRWTISSSSCPSSSADLTVNYNAPEIDIAGNGNTVFDGNTTPTTTNSTDFGSSTVGIATTKTFTIQNSGNTNLTIGTISFSGANAADYSIANLPSTTIIAGNSTTFTIVFNPSTIGTRTATISIVNNDSDENPYDFSIQGTGTIAPLTFGPGGVTSDLQLWLRPDLINGTTNLADNTDVITWNTQGRGSDATKPSAVGAPKYRNNATHNINFNSVVDFTNNYATTPQVYTDNDASRQYLKGASGFYSQDIFVVMIPDVTVTSSLPSMDIFCGDKNNAAQETDATGIGYGNYTSRMSNEILTYALGTSSGAGIGYGVAQQSTSASYSSAGIINARNNSAATGTELYFNANNIVNLTTDASLFSNVNDSRFWIGRSEGWDGSLDGRVAEVITYSSRKNDSNERSNIQSYLAIKYGITLGINGTSINYTNSSSNILWDVTANTGYNYDITGIGRDDLSRLNQKQSKSINTTDDITIGLSTIYATNTENINSFDTDKKFLVWGNNRGTLQAQPAVEVNMSAGISGLTSAVSFISVGRTWKVVETGGNVAATKVSIPSAMLTSTITPPGDYLMFISNTPVFNPTAEYRIMTINGSNLETTYDFNGTKYITFGYAPEKTFVRSISFDGADDYLDSGKVLNLNTSFTVSAWVKRNSSNKTILSKRNATFTEGYDLSINTAGKAEMSWMVGTTKYSITSSEIIPLGKWHHIGITYNSATTTAKIYIDGLTKISNTSMPNIPPTTQSFLIAAADGVNPTSYFNGAIDEVRIWKTALTEAQFRYVMNQEIIKNSVSTNGAIIPNSISLNDISNVPWTALDAYYPMSTYTYTNAKDISGNNNYAALRNLNTVDAQTAPLPYESQANGLWQSPATWLNNTLQDLPFSVSIEDPSKTIDWNIVKTNHNITSEGNKILMGLFVNTNTLNAINDSKIEVSHYLKLDGKIDLEGRSQLIQKEGSDLDASSNGFIERDQQGQSNKFNYNYWSSPVNPINNTANNTNYTVGGILKDGTTGTPTNISWVDGYDGSAKSPISLARFWIYKFDNLSNDYANYTQIGETGLLQVGKGFTLKGSGAPTATQNLTFVGKPNNGTISNTLGIDQLLLTGNPYPSAIDADAFITDNINSVQRPDDNTIDGTLYFWEHYASNNTHNLAGYQGGYAARNLTGGLAPSSSGVDFISKAGSPSRGIPNKFIPVGQGFFVNGSATGGNVIFKNSQRGFERETDANSNVLYKTANKKPNHWSDNANDAIQEDNYKKIRLGFNSHNDFHRQVLIGFMNEKATSKMDYGYDGLNFDDFSNDMYLLNGENQLVIQGEGFFDEDASFPIGVRSDTVGKVSFTIDELENFDNRQNVYIYDKSDDTYHNIKDALYEIELPEGTFNDRFYLRFTEKTLGTDTFSLSKSTEVNVIVNQNVTVQSSNHVIKNITVYDLLGRKIDSYTKVNALKYTLSHLNKTTAGLIVKITLDDDTVVSKKIIY</sequence>
<dbReference type="NCBIfam" id="NF012200">
    <property type="entry name" value="choice_anch_D"/>
    <property type="match status" value="1"/>
</dbReference>
<dbReference type="InterPro" id="IPR058515">
    <property type="entry name" value="DUF8202"/>
</dbReference>
<dbReference type="InterPro" id="IPR049304">
    <property type="entry name" value="Gly_rich_dom"/>
</dbReference>
<feature type="region of interest" description="Disordered" evidence="8">
    <location>
        <begin position="565"/>
        <end position="611"/>
    </location>
</feature>
<feature type="domain" description="LamG-like jellyroll fold" evidence="9">
    <location>
        <begin position="1275"/>
        <end position="1408"/>
    </location>
</feature>
<dbReference type="Proteomes" id="UP000184092">
    <property type="component" value="Unassembled WGS sequence"/>
</dbReference>
<feature type="region of interest" description="Disordered" evidence="8">
    <location>
        <begin position="203"/>
        <end position="239"/>
    </location>
</feature>
<feature type="compositionally biased region" description="Gly residues" evidence="8">
    <location>
        <begin position="203"/>
        <end position="222"/>
    </location>
</feature>
<evidence type="ECO:0000259" key="9">
    <source>
        <dbReference type="SMART" id="SM00560"/>
    </source>
</evidence>
<evidence type="ECO:0000256" key="5">
    <source>
        <dbReference type="ARBA" id="ARBA00023069"/>
    </source>
</evidence>
<dbReference type="Pfam" id="PF13385">
    <property type="entry name" value="Laminin_G_3"/>
    <property type="match status" value="1"/>
</dbReference>
<dbReference type="SUPFAM" id="SSF81296">
    <property type="entry name" value="E set domains"/>
    <property type="match status" value="1"/>
</dbReference>
<dbReference type="GO" id="GO:0004553">
    <property type="term" value="F:hydrolase activity, hydrolyzing O-glycosyl compounds"/>
    <property type="evidence" value="ECO:0007669"/>
    <property type="project" value="UniProtKB-ARBA"/>
</dbReference>
<dbReference type="SUPFAM" id="SSF49899">
    <property type="entry name" value="Concanavalin A-like lectins/glucanases"/>
    <property type="match status" value="1"/>
</dbReference>
<dbReference type="GO" id="GO:0005737">
    <property type="term" value="C:cytoplasm"/>
    <property type="evidence" value="ECO:0007669"/>
    <property type="project" value="UniProtKB-SubCell"/>
</dbReference>
<evidence type="ECO:0000256" key="4">
    <source>
        <dbReference type="ARBA" id="ARBA00022729"/>
    </source>
</evidence>
<name>A0A1M7DES3_9FLAO</name>
<keyword evidence="3" id="KW-0963">Cytoplasm</keyword>
<evidence type="ECO:0000256" key="8">
    <source>
        <dbReference type="SAM" id="MobiDB-lite"/>
    </source>
</evidence>
<dbReference type="Pfam" id="PF26628">
    <property type="entry name" value="DUF8202"/>
    <property type="match status" value="1"/>
</dbReference>
<dbReference type="Gene3D" id="2.60.40.10">
    <property type="entry name" value="Immunoglobulins"/>
    <property type="match status" value="2"/>
</dbReference>
<protein>
    <submittedName>
        <fullName evidence="10">Concanavalin A-like lectin/glucanases superfamily protein</fullName>
    </submittedName>
</protein>
<proteinExistence type="predicted"/>
<keyword evidence="4" id="KW-0732">Signal</keyword>
<dbReference type="Gene3D" id="2.60.120.200">
    <property type="match status" value="1"/>
</dbReference>
<evidence type="ECO:0000256" key="3">
    <source>
        <dbReference type="ARBA" id="ARBA00022490"/>
    </source>
</evidence>
<dbReference type="NCBIfam" id="NF033708">
    <property type="entry name" value="T9SS_Cterm_ChiA"/>
    <property type="match status" value="1"/>
</dbReference>
<dbReference type="InterPro" id="IPR014756">
    <property type="entry name" value="Ig_E-set"/>
</dbReference>
<evidence type="ECO:0000313" key="11">
    <source>
        <dbReference type="Proteomes" id="UP000184092"/>
    </source>
</evidence>
<evidence type="ECO:0000256" key="7">
    <source>
        <dbReference type="ARBA" id="ARBA00023273"/>
    </source>
</evidence>
<dbReference type="InterPro" id="IPR006558">
    <property type="entry name" value="LamG-like"/>
</dbReference>
<dbReference type="EMBL" id="FRCL01000001">
    <property type="protein sequence ID" value="SHL78004.1"/>
    <property type="molecule type" value="Genomic_DNA"/>
</dbReference>
<evidence type="ECO:0000256" key="6">
    <source>
        <dbReference type="ARBA" id="ARBA00023157"/>
    </source>
</evidence>
<dbReference type="InterPro" id="IPR045474">
    <property type="entry name" value="GEVED"/>
</dbReference>
<dbReference type="Pfam" id="PF21722">
    <property type="entry name" value="Gly_rich_2"/>
    <property type="match status" value="1"/>
</dbReference>
<dbReference type="STRING" id="178356.SAMN05216269_10194"/>
<comment type="subcellular location">
    <subcellularLocation>
        <location evidence="1">Cell projection</location>
        <location evidence="1">Cilium</location>
    </subcellularLocation>
    <subcellularLocation>
        <location evidence="2">Cytoplasm</location>
    </subcellularLocation>
</comment>
<keyword evidence="5" id="KW-0969">Cilium</keyword>
<keyword evidence="11" id="KW-1185">Reference proteome</keyword>
<organism evidence="10 11">
    <name type="scientific">Flavobacterium xinjiangense</name>
    <dbReference type="NCBI Taxonomy" id="178356"/>
    <lineage>
        <taxon>Bacteria</taxon>
        <taxon>Pseudomonadati</taxon>
        <taxon>Bacteroidota</taxon>
        <taxon>Flavobacteriia</taxon>
        <taxon>Flavobacteriales</taxon>
        <taxon>Flavobacteriaceae</taxon>
        <taxon>Flavobacterium</taxon>
    </lineage>
</organism>
<dbReference type="GO" id="GO:0005975">
    <property type="term" value="P:carbohydrate metabolic process"/>
    <property type="evidence" value="ECO:0007669"/>
    <property type="project" value="UniProtKB-ARBA"/>
</dbReference>
<keyword evidence="6" id="KW-1015">Disulfide bond</keyword>
<keyword evidence="10" id="KW-0430">Lectin</keyword>
<keyword evidence="7" id="KW-0966">Cell projection</keyword>
<dbReference type="SMART" id="SM00560">
    <property type="entry name" value="LamGL"/>
    <property type="match status" value="1"/>
</dbReference>
<dbReference type="Pfam" id="PF22544">
    <property type="entry name" value="HYDIN_VesB_CFA65-like_Ig"/>
    <property type="match status" value="1"/>
</dbReference>
<evidence type="ECO:0000256" key="2">
    <source>
        <dbReference type="ARBA" id="ARBA00004496"/>
    </source>
</evidence>
<dbReference type="Pfam" id="PF20009">
    <property type="entry name" value="GEVED"/>
    <property type="match status" value="1"/>
</dbReference>
<dbReference type="InterPro" id="IPR013320">
    <property type="entry name" value="ConA-like_dom_sf"/>
</dbReference>
<reference evidence="11" key="1">
    <citation type="submission" date="2016-11" db="EMBL/GenBank/DDBJ databases">
        <authorList>
            <person name="Varghese N."/>
            <person name="Submissions S."/>
        </authorList>
    </citation>
    <scope>NUCLEOTIDE SEQUENCE [LARGE SCALE GENOMIC DNA]</scope>
    <source>
        <strain evidence="11">CGMCC 1.2749</strain>
    </source>
</reference>
<dbReference type="InterPro" id="IPR053879">
    <property type="entry name" value="HYDIN_VesB_CFA65-like_Ig"/>
</dbReference>
<accession>A0A1M7DES3</accession>
<feature type="compositionally biased region" description="Polar residues" evidence="8">
    <location>
        <begin position="570"/>
        <end position="610"/>
    </location>
</feature>
<evidence type="ECO:0000256" key="1">
    <source>
        <dbReference type="ARBA" id="ARBA00004138"/>
    </source>
</evidence>
<dbReference type="InterPro" id="IPR013783">
    <property type="entry name" value="Ig-like_fold"/>
</dbReference>
<evidence type="ECO:0000313" key="10">
    <source>
        <dbReference type="EMBL" id="SHL78004.1"/>
    </source>
</evidence>